<dbReference type="PATRIC" id="fig|456.5.peg.2564"/>
<feature type="transmembrane region" description="Helical" evidence="6">
    <location>
        <begin position="7"/>
        <end position="24"/>
    </location>
</feature>
<evidence type="ECO:0000313" key="8">
    <source>
        <dbReference type="Proteomes" id="UP000055035"/>
    </source>
</evidence>
<feature type="transmembrane region" description="Helical" evidence="6">
    <location>
        <begin position="184"/>
        <end position="207"/>
    </location>
</feature>
<protein>
    <recommendedName>
        <fullName evidence="9">Polysaccharide biosynthesis protein</fullName>
    </recommendedName>
</protein>
<feature type="transmembrane region" description="Helical" evidence="6">
    <location>
        <begin position="404"/>
        <end position="428"/>
    </location>
</feature>
<feature type="transmembrane region" description="Helical" evidence="6">
    <location>
        <begin position="122"/>
        <end position="139"/>
    </location>
</feature>
<dbReference type="InterPro" id="IPR050833">
    <property type="entry name" value="Poly_Biosynth_Transport"/>
</dbReference>
<dbReference type="RefSeq" id="WP_058471773.1">
    <property type="nucleotide sequence ID" value="NZ_CAAAIC010000001.1"/>
</dbReference>
<evidence type="ECO:0000256" key="2">
    <source>
        <dbReference type="ARBA" id="ARBA00022475"/>
    </source>
</evidence>
<keyword evidence="4 6" id="KW-1133">Transmembrane helix</keyword>
<accession>A0A0W0VDB1</accession>
<feature type="transmembrane region" description="Helical" evidence="6">
    <location>
        <begin position="151"/>
        <end position="172"/>
    </location>
</feature>
<evidence type="ECO:0000256" key="3">
    <source>
        <dbReference type="ARBA" id="ARBA00022692"/>
    </source>
</evidence>
<dbReference type="PANTHER" id="PTHR30250">
    <property type="entry name" value="PST FAMILY PREDICTED COLANIC ACID TRANSPORTER"/>
    <property type="match status" value="1"/>
</dbReference>
<organism evidence="7 8">
    <name type="scientific">Legionella jordanis</name>
    <dbReference type="NCBI Taxonomy" id="456"/>
    <lineage>
        <taxon>Bacteria</taxon>
        <taxon>Pseudomonadati</taxon>
        <taxon>Pseudomonadota</taxon>
        <taxon>Gammaproteobacteria</taxon>
        <taxon>Legionellales</taxon>
        <taxon>Legionellaceae</taxon>
        <taxon>Legionella</taxon>
    </lineage>
</organism>
<dbReference type="EMBL" id="LNYJ01000011">
    <property type="protein sequence ID" value="KTD18079.1"/>
    <property type="molecule type" value="Genomic_DNA"/>
</dbReference>
<dbReference type="GO" id="GO:0005886">
    <property type="term" value="C:plasma membrane"/>
    <property type="evidence" value="ECO:0007669"/>
    <property type="project" value="UniProtKB-SubCell"/>
</dbReference>
<sequence length="437" mass="49250">MDFAFNLLIIIADQFMLFIINMLVARNAGPALFGDFTVATNALLLIATVITFGIDSIIAYYVPKFYVKKQYHDIVALTVSVKNFLTPIYRTLFLGGILLSLGIIGLSFSLEHLKFFEIGHPLALFLWGAVAISLYSIYLQFLRAVDYMRTAVIMSLVQTIFYFLGGLVTYFYLYPLIFHDDPNYFPHIMIMAFLLSYMLFLMVMVVLQRSTKLQIFLNLKGKTAMPIEVWRVKIYGYTIQNLNKYIFTAIPLLVIEWLGHNDHEVGLFSAVVSIISLGFIAISPIGILIGPDISASFAHGREVLLKTMRKYLAICAAIACIIALILGLFAEEILKLYQSSFLDALPYTYICLINIFTYAISMPLSKMIQYSKEGSRIGARLAISLLLLQFMACALLIPTLELKGAIICYIGINIIYNICMIAIAVGIYRYDSFAKDF</sequence>
<evidence type="ECO:0000256" key="4">
    <source>
        <dbReference type="ARBA" id="ARBA00022989"/>
    </source>
</evidence>
<dbReference type="STRING" id="456.Ljor_2385"/>
<keyword evidence="3 6" id="KW-0812">Transmembrane</keyword>
<feature type="transmembrane region" description="Helical" evidence="6">
    <location>
        <begin position="265"/>
        <end position="290"/>
    </location>
</feature>
<feature type="transmembrane region" description="Helical" evidence="6">
    <location>
        <begin position="242"/>
        <end position="259"/>
    </location>
</feature>
<feature type="transmembrane region" description="Helical" evidence="6">
    <location>
        <begin position="377"/>
        <end position="398"/>
    </location>
</feature>
<feature type="transmembrane region" description="Helical" evidence="6">
    <location>
        <begin position="92"/>
        <end position="110"/>
    </location>
</feature>
<proteinExistence type="predicted"/>
<evidence type="ECO:0000256" key="6">
    <source>
        <dbReference type="SAM" id="Phobius"/>
    </source>
</evidence>
<gene>
    <name evidence="7" type="ORF">Ljor_2385</name>
</gene>
<name>A0A0W0VDB1_9GAMM</name>
<evidence type="ECO:0000313" key="7">
    <source>
        <dbReference type="EMBL" id="KTD18079.1"/>
    </source>
</evidence>
<feature type="transmembrane region" description="Helical" evidence="6">
    <location>
        <begin position="345"/>
        <end position="365"/>
    </location>
</feature>
<evidence type="ECO:0008006" key="9">
    <source>
        <dbReference type="Google" id="ProtNLM"/>
    </source>
</evidence>
<reference evidence="7 8" key="1">
    <citation type="submission" date="2015-11" db="EMBL/GenBank/DDBJ databases">
        <title>Genomic analysis of 38 Legionella species identifies large and diverse effector repertoires.</title>
        <authorList>
            <person name="Burstein D."/>
            <person name="Amaro F."/>
            <person name="Zusman T."/>
            <person name="Lifshitz Z."/>
            <person name="Cohen O."/>
            <person name="Gilbert J.A."/>
            <person name="Pupko T."/>
            <person name="Shuman H.A."/>
            <person name="Segal G."/>
        </authorList>
    </citation>
    <scope>NUCLEOTIDE SEQUENCE [LARGE SCALE GENOMIC DNA]</scope>
    <source>
        <strain evidence="7 8">BL-540</strain>
    </source>
</reference>
<feature type="transmembrane region" description="Helical" evidence="6">
    <location>
        <begin position="36"/>
        <end position="62"/>
    </location>
</feature>
<dbReference type="Proteomes" id="UP000055035">
    <property type="component" value="Unassembled WGS sequence"/>
</dbReference>
<keyword evidence="8" id="KW-1185">Reference proteome</keyword>
<evidence type="ECO:0000256" key="1">
    <source>
        <dbReference type="ARBA" id="ARBA00004651"/>
    </source>
</evidence>
<dbReference type="AlphaFoldDB" id="A0A0W0VDB1"/>
<keyword evidence="2" id="KW-1003">Cell membrane</keyword>
<feature type="transmembrane region" description="Helical" evidence="6">
    <location>
        <begin position="311"/>
        <end position="330"/>
    </location>
</feature>
<keyword evidence="5 6" id="KW-0472">Membrane</keyword>
<comment type="caution">
    <text evidence="7">The sequence shown here is derived from an EMBL/GenBank/DDBJ whole genome shotgun (WGS) entry which is preliminary data.</text>
</comment>
<dbReference type="PANTHER" id="PTHR30250:SF11">
    <property type="entry name" value="O-ANTIGEN TRANSPORTER-RELATED"/>
    <property type="match status" value="1"/>
</dbReference>
<dbReference type="OrthoDB" id="5634839at2"/>
<evidence type="ECO:0000256" key="5">
    <source>
        <dbReference type="ARBA" id="ARBA00023136"/>
    </source>
</evidence>
<comment type="subcellular location">
    <subcellularLocation>
        <location evidence="1">Cell membrane</location>
        <topology evidence="1">Multi-pass membrane protein</topology>
    </subcellularLocation>
</comment>